<comment type="caution">
    <text evidence="7">The sequence shown here is derived from an EMBL/GenBank/DDBJ whole genome shotgun (WGS) entry which is preliminary data.</text>
</comment>
<evidence type="ECO:0000313" key="7">
    <source>
        <dbReference type="EMBL" id="PGH23009.1"/>
    </source>
</evidence>
<dbReference type="PANTHER" id="PTHR24185">
    <property type="entry name" value="CALCIUM-INDEPENDENT PHOSPHOLIPASE A2-GAMMA"/>
    <property type="match status" value="1"/>
</dbReference>
<dbReference type="PROSITE" id="PS51635">
    <property type="entry name" value="PNPLA"/>
    <property type="match status" value="1"/>
</dbReference>
<dbReference type="OrthoDB" id="1658288at2759"/>
<keyword evidence="2 5" id="KW-0378">Hydrolase</keyword>
<evidence type="ECO:0000259" key="6">
    <source>
        <dbReference type="PROSITE" id="PS51635"/>
    </source>
</evidence>
<dbReference type="Pfam" id="PF24883">
    <property type="entry name" value="NPHP3_N"/>
    <property type="match status" value="1"/>
</dbReference>
<dbReference type="SUPFAM" id="SSF52151">
    <property type="entry name" value="FabD/lysophospholipase-like"/>
    <property type="match status" value="1"/>
</dbReference>
<evidence type="ECO:0000256" key="1">
    <source>
        <dbReference type="ARBA" id="ARBA00022737"/>
    </source>
</evidence>
<dbReference type="AlphaFoldDB" id="A0A2B7YPP1"/>
<dbReference type="GO" id="GO:0016042">
    <property type="term" value="P:lipid catabolic process"/>
    <property type="evidence" value="ECO:0007669"/>
    <property type="project" value="UniProtKB-UniRule"/>
</dbReference>
<dbReference type="STRING" id="1447883.A0A2B7YPP1"/>
<accession>A0A2B7YPP1</accession>
<proteinExistence type="predicted"/>
<dbReference type="EMBL" id="PDNA01000030">
    <property type="protein sequence ID" value="PGH23009.1"/>
    <property type="molecule type" value="Genomic_DNA"/>
</dbReference>
<sequence length="738" mass="83427">MSRGTADPERKLLLSLDGGGVRGLSSIIILQHIMRAVNADRSSDDQLEPWQLFDMIGGTSTGGLIAVMLGRLRMSLDECEKTYLTFSEKIFQPKRKRFAFGSKASDFLQANGRFDSKALEAAIKECIRSKDLDPDTALLKEEDSECNEPTHDRALLYDECRIWEACRATSAATTFFDPITFGHHDQTFVDGGILYNNPIQLVHREAQNIWPGRKYLLLSIGTGSVPGKAFKGNVKHLIDSMKSILTQTERTANDFYQGHQYTNIGLEEHKERGAMADATQTYLDDGEVAQKLDKSILIEYLHQARSENVAIAGGFFSYQDRLQQTPLYLIADILKQLLVSQDRGKPLSEDVIELYESHIRKRTTPNFTEYKAVIQSELRSYEKVFIILDALDEFAGDEGTLARFLTEVNSLGPNVKLMLTSRPHIDIAAVIINALQLEIHANDTDIRYYLEGRVPQIPRLTRLIDGRHDLRNMIIDTIAKRCKGMYLDLVANQNSRTGVRKALKQLPTGLERMFAATIKMIESRENNTRLLAERVLSWACYALRPLALKKLQRALAVSPGKYIDEDDVTDGDIILSVCGGLITLEAESGLIRFVHNTAQEFFLLLSKSRSTEIQIFLASTSPSYLCLPEFSRGDCLGDDECEARLVKYPFYLYASANWGNHARGEPESALFDTIFKFLEDRPLELGSSVQAMYIPQHRRSGFSRLYPNRFTTLWLATTFGLHEILEKLFKRQTPPKIH</sequence>
<gene>
    <name evidence="7" type="ORF">AJ80_02924</name>
</gene>
<dbReference type="Pfam" id="PF01734">
    <property type="entry name" value="Patatin"/>
    <property type="match status" value="1"/>
</dbReference>
<dbReference type="Pfam" id="PF22939">
    <property type="entry name" value="WHD_GPIID"/>
    <property type="match status" value="1"/>
</dbReference>
<feature type="short sequence motif" description="GXGXXG" evidence="5">
    <location>
        <begin position="18"/>
        <end position="23"/>
    </location>
</feature>
<dbReference type="Gene3D" id="3.40.1090.10">
    <property type="entry name" value="Cytosolic phospholipase A2 catalytic domain"/>
    <property type="match status" value="1"/>
</dbReference>
<evidence type="ECO:0000256" key="5">
    <source>
        <dbReference type="PROSITE-ProRule" id="PRU01161"/>
    </source>
</evidence>
<dbReference type="PANTHER" id="PTHR24185:SF1">
    <property type="entry name" value="CALCIUM-INDEPENDENT PHOSPHOLIPASE A2-GAMMA"/>
    <property type="match status" value="1"/>
</dbReference>
<feature type="short sequence motif" description="GXSXG" evidence="5">
    <location>
        <begin position="58"/>
        <end position="62"/>
    </location>
</feature>
<evidence type="ECO:0000256" key="4">
    <source>
        <dbReference type="ARBA" id="ARBA00023098"/>
    </source>
</evidence>
<name>A0A2B7YPP1_POLH7</name>
<dbReference type="InterPro" id="IPR002641">
    <property type="entry name" value="PNPLA_dom"/>
</dbReference>
<evidence type="ECO:0000256" key="2">
    <source>
        <dbReference type="ARBA" id="ARBA00022801"/>
    </source>
</evidence>
<dbReference type="GO" id="GO:0019369">
    <property type="term" value="P:arachidonate metabolic process"/>
    <property type="evidence" value="ECO:0007669"/>
    <property type="project" value="TreeGrafter"/>
</dbReference>
<feature type="short sequence motif" description="DGA/G" evidence="5">
    <location>
        <begin position="190"/>
        <end position="192"/>
    </location>
</feature>
<dbReference type="Proteomes" id="UP000224634">
    <property type="component" value="Unassembled WGS sequence"/>
</dbReference>
<dbReference type="GO" id="GO:0047499">
    <property type="term" value="F:calcium-independent phospholipase A2 activity"/>
    <property type="evidence" value="ECO:0007669"/>
    <property type="project" value="TreeGrafter"/>
</dbReference>
<keyword evidence="4 5" id="KW-0443">Lipid metabolism</keyword>
<protein>
    <recommendedName>
        <fullName evidence="6">PNPLA domain-containing protein</fullName>
    </recommendedName>
</protein>
<keyword evidence="8" id="KW-1185">Reference proteome</keyword>
<keyword evidence="1" id="KW-0677">Repeat</keyword>
<evidence type="ECO:0000256" key="3">
    <source>
        <dbReference type="ARBA" id="ARBA00022963"/>
    </source>
</evidence>
<feature type="active site" description="Nucleophile" evidence="5">
    <location>
        <position position="60"/>
    </location>
</feature>
<dbReference type="InterPro" id="IPR054471">
    <property type="entry name" value="GPIID_WHD"/>
</dbReference>
<feature type="domain" description="PNPLA" evidence="6">
    <location>
        <begin position="14"/>
        <end position="203"/>
    </location>
</feature>
<organism evidence="7 8">
    <name type="scientific">Polytolypa hystricis (strain UAMH7299)</name>
    <dbReference type="NCBI Taxonomy" id="1447883"/>
    <lineage>
        <taxon>Eukaryota</taxon>
        <taxon>Fungi</taxon>
        <taxon>Dikarya</taxon>
        <taxon>Ascomycota</taxon>
        <taxon>Pezizomycotina</taxon>
        <taxon>Eurotiomycetes</taxon>
        <taxon>Eurotiomycetidae</taxon>
        <taxon>Onygenales</taxon>
        <taxon>Onygenales incertae sedis</taxon>
        <taxon>Polytolypa</taxon>
    </lineage>
</organism>
<dbReference type="InterPro" id="IPR016035">
    <property type="entry name" value="Acyl_Trfase/lysoPLipase"/>
</dbReference>
<dbReference type="InterPro" id="IPR056884">
    <property type="entry name" value="NPHP3-like_N"/>
</dbReference>
<reference evidence="7 8" key="1">
    <citation type="submission" date="2017-10" db="EMBL/GenBank/DDBJ databases">
        <title>Comparative genomics in systemic dimorphic fungi from Ajellomycetaceae.</title>
        <authorList>
            <person name="Munoz J.F."/>
            <person name="Mcewen J.G."/>
            <person name="Clay O.K."/>
            <person name="Cuomo C.A."/>
        </authorList>
    </citation>
    <scope>NUCLEOTIDE SEQUENCE [LARGE SCALE GENOMIC DNA]</scope>
    <source>
        <strain evidence="7 8">UAMH7299</strain>
    </source>
</reference>
<dbReference type="GO" id="GO:0046486">
    <property type="term" value="P:glycerolipid metabolic process"/>
    <property type="evidence" value="ECO:0007669"/>
    <property type="project" value="UniProtKB-ARBA"/>
</dbReference>
<dbReference type="GO" id="GO:0016020">
    <property type="term" value="C:membrane"/>
    <property type="evidence" value="ECO:0007669"/>
    <property type="project" value="TreeGrafter"/>
</dbReference>
<keyword evidence="3 5" id="KW-0442">Lipid degradation</keyword>
<feature type="active site" description="Proton acceptor" evidence="5">
    <location>
        <position position="190"/>
    </location>
</feature>
<evidence type="ECO:0000313" key="8">
    <source>
        <dbReference type="Proteomes" id="UP000224634"/>
    </source>
</evidence>